<dbReference type="Proteomes" id="UP000316639">
    <property type="component" value="Unassembled WGS sequence"/>
</dbReference>
<dbReference type="RefSeq" id="WP_146357846.1">
    <property type="nucleotide sequence ID" value="NZ_VOBR01000026.1"/>
</dbReference>
<reference evidence="1 2" key="1">
    <citation type="submission" date="2019-07" db="EMBL/GenBank/DDBJ databases">
        <title>Lentzea xizangensis sp. nov., isolated from Qinghai-Tibetan Plateau Soils.</title>
        <authorList>
            <person name="Huang J."/>
        </authorList>
    </citation>
    <scope>NUCLEOTIDE SEQUENCE [LARGE SCALE GENOMIC DNA]</scope>
    <source>
        <strain evidence="1 2">FXJ1.1311</strain>
    </source>
</reference>
<gene>
    <name evidence="1" type="ORF">FKR81_32375</name>
</gene>
<evidence type="ECO:0000313" key="1">
    <source>
        <dbReference type="EMBL" id="TWP47412.1"/>
    </source>
</evidence>
<name>A0A563EKL1_9PSEU</name>
<comment type="caution">
    <text evidence="1">The sequence shown here is derived from an EMBL/GenBank/DDBJ whole genome shotgun (WGS) entry which is preliminary data.</text>
</comment>
<organism evidence="1 2">
    <name type="scientific">Lentzea tibetensis</name>
    <dbReference type="NCBI Taxonomy" id="2591470"/>
    <lineage>
        <taxon>Bacteria</taxon>
        <taxon>Bacillati</taxon>
        <taxon>Actinomycetota</taxon>
        <taxon>Actinomycetes</taxon>
        <taxon>Pseudonocardiales</taxon>
        <taxon>Pseudonocardiaceae</taxon>
        <taxon>Lentzea</taxon>
    </lineage>
</organism>
<keyword evidence="2" id="KW-1185">Reference proteome</keyword>
<protein>
    <submittedName>
        <fullName evidence="1">Uncharacterized protein</fullName>
    </submittedName>
</protein>
<dbReference type="EMBL" id="VOBR01000026">
    <property type="protein sequence ID" value="TWP47412.1"/>
    <property type="molecule type" value="Genomic_DNA"/>
</dbReference>
<sequence length="111" mass="12317">MFGHVDDPPSPLLRELEQPQPVWVDLALVYKHVPGVSPSPLPPARVRERAMKPDGLVIGELSKWVRFGNGAWVGLVTYAVPIVGLRSEPVRHFVPAEAVRKRGPKEVEPPF</sequence>
<dbReference type="AlphaFoldDB" id="A0A563EKL1"/>
<evidence type="ECO:0000313" key="2">
    <source>
        <dbReference type="Proteomes" id="UP000316639"/>
    </source>
</evidence>
<accession>A0A563EKL1</accession>
<dbReference type="OrthoDB" id="4377352at2"/>
<proteinExistence type="predicted"/>